<feature type="signal peptide" evidence="2">
    <location>
        <begin position="1"/>
        <end position="23"/>
    </location>
</feature>
<name>W9YS44_9EURO</name>
<evidence type="ECO:0000313" key="4">
    <source>
        <dbReference type="Proteomes" id="UP000019478"/>
    </source>
</evidence>
<keyword evidence="2" id="KW-0732">Signal</keyword>
<organism evidence="3 4">
    <name type="scientific">Capronia epimyces CBS 606.96</name>
    <dbReference type="NCBI Taxonomy" id="1182542"/>
    <lineage>
        <taxon>Eukaryota</taxon>
        <taxon>Fungi</taxon>
        <taxon>Dikarya</taxon>
        <taxon>Ascomycota</taxon>
        <taxon>Pezizomycotina</taxon>
        <taxon>Eurotiomycetes</taxon>
        <taxon>Chaetothyriomycetidae</taxon>
        <taxon>Chaetothyriales</taxon>
        <taxon>Herpotrichiellaceae</taxon>
        <taxon>Capronia</taxon>
    </lineage>
</organism>
<dbReference type="RefSeq" id="XP_007728976.1">
    <property type="nucleotide sequence ID" value="XM_007730786.1"/>
</dbReference>
<gene>
    <name evidence="3" type="ORF">A1O3_00636</name>
</gene>
<evidence type="ECO:0000313" key="3">
    <source>
        <dbReference type="EMBL" id="EXJ92086.1"/>
    </source>
</evidence>
<comment type="caution">
    <text evidence="3">The sequence shown here is derived from an EMBL/GenBank/DDBJ whole genome shotgun (WGS) entry which is preliminary data.</text>
</comment>
<dbReference type="AlphaFoldDB" id="W9YS44"/>
<keyword evidence="1" id="KW-0472">Membrane</keyword>
<sequence>MAVFHIPTVLLALLFGLGVLSTAQSNCGTDQNPYCAGNSLLEQLCCPYPNVCYWQDRDGAPGCCPAGQACNGQTYVPPSTIHPTTVTITSTSKSTPTPTLRSTITSYVNGGGGVIVTSQPSVITVTTDNWASEVYSTVTSGVVGVYSTVTSVVGGVYSTVTSDVGQGFATVSGVLVSGTPSSHFITILSPVMAVLFSLTWVYAG</sequence>
<dbReference type="HOGENOM" id="CLU_1343083_0_0_1"/>
<accession>W9YS44</accession>
<feature type="chain" id="PRO_5004933855" evidence="2">
    <location>
        <begin position="24"/>
        <end position="204"/>
    </location>
</feature>
<proteinExistence type="predicted"/>
<keyword evidence="4" id="KW-1185">Reference proteome</keyword>
<evidence type="ECO:0000256" key="2">
    <source>
        <dbReference type="SAM" id="SignalP"/>
    </source>
</evidence>
<dbReference type="Proteomes" id="UP000019478">
    <property type="component" value="Unassembled WGS sequence"/>
</dbReference>
<feature type="transmembrane region" description="Helical" evidence="1">
    <location>
        <begin position="184"/>
        <end position="203"/>
    </location>
</feature>
<dbReference type="GeneID" id="19164776"/>
<keyword evidence="1" id="KW-0812">Transmembrane</keyword>
<keyword evidence="1" id="KW-1133">Transmembrane helix</keyword>
<dbReference type="OrthoDB" id="4160917at2759"/>
<dbReference type="EMBL" id="AMGY01000001">
    <property type="protein sequence ID" value="EXJ92086.1"/>
    <property type="molecule type" value="Genomic_DNA"/>
</dbReference>
<evidence type="ECO:0000256" key="1">
    <source>
        <dbReference type="SAM" id="Phobius"/>
    </source>
</evidence>
<protein>
    <submittedName>
        <fullName evidence="3">Uncharacterized protein</fullName>
    </submittedName>
</protein>
<reference evidence="3 4" key="1">
    <citation type="submission" date="2013-03" db="EMBL/GenBank/DDBJ databases">
        <title>The Genome Sequence of Capronia epimyces CBS 606.96.</title>
        <authorList>
            <consortium name="The Broad Institute Genomics Platform"/>
            <person name="Cuomo C."/>
            <person name="de Hoog S."/>
            <person name="Gorbushina A."/>
            <person name="Walker B."/>
            <person name="Young S.K."/>
            <person name="Zeng Q."/>
            <person name="Gargeya S."/>
            <person name="Fitzgerald M."/>
            <person name="Haas B."/>
            <person name="Abouelleil A."/>
            <person name="Allen A.W."/>
            <person name="Alvarado L."/>
            <person name="Arachchi H.M."/>
            <person name="Berlin A.M."/>
            <person name="Chapman S.B."/>
            <person name="Gainer-Dewar J."/>
            <person name="Goldberg J."/>
            <person name="Griggs A."/>
            <person name="Gujja S."/>
            <person name="Hansen M."/>
            <person name="Howarth C."/>
            <person name="Imamovic A."/>
            <person name="Ireland A."/>
            <person name="Larimer J."/>
            <person name="McCowan C."/>
            <person name="Murphy C."/>
            <person name="Pearson M."/>
            <person name="Poon T.W."/>
            <person name="Priest M."/>
            <person name="Roberts A."/>
            <person name="Saif S."/>
            <person name="Shea T."/>
            <person name="Sisk P."/>
            <person name="Sykes S."/>
            <person name="Wortman J."/>
            <person name="Nusbaum C."/>
            <person name="Birren B."/>
        </authorList>
    </citation>
    <scope>NUCLEOTIDE SEQUENCE [LARGE SCALE GENOMIC DNA]</scope>
    <source>
        <strain evidence="3 4">CBS 606.96</strain>
    </source>
</reference>